<evidence type="ECO:0000313" key="3">
    <source>
        <dbReference type="EMBL" id="CUA81833.1"/>
    </source>
</evidence>
<dbReference type="GO" id="GO:0008713">
    <property type="term" value="F:ADP-heptose-lipopolysaccharide heptosyltransferase activity"/>
    <property type="evidence" value="ECO:0007669"/>
    <property type="project" value="TreeGrafter"/>
</dbReference>
<protein>
    <submittedName>
        <fullName evidence="3">ADP-heptose:LPS heptosyltransferase</fullName>
    </submittedName>
</protein>
<dbReference type="Proteomes" id="UP000243535">
    <property type="component" value="Unassembled WGS sequence"/>
</dbReference>
<keyword evidence="1" id="KW-0328">Glycosyltransferase</keyword>
<gene>
    <name evidence="3" type="ORF">Ga0061063_0680</name>
</gene>
<dbReference type="RefSeq" id="WP_055433283.1">
    <property type="nucleotide sequence ID" value="NZ_CYHA01000001.1"/>
</dbReference>
<dbReference type="InterPro" id="IPR002201">
    <property type="entry name" value="Glyco_trans_9"/>
</dbReference>
<name>A0A0K6GTG4_9NEIS</name>
<dbReference type="GO" id="GO:0005829">
    <property type="term" value="C:cytosol"/>
    <property type="evidence" value="ECO:0007669"/>
    <property type="project" value="TreeGrafter"/>
</dbReference>
<keyword evidence="2 3" id="KW-0808">Transferase</keyword>
<sequence length="369" mass="40285">MAYLLLTWLLYPVLLLLQGHRRTQPQRILLIQTAKIGDMLCATPVLRALRQAFPAARITVMHAPVTAPIIEGLPEVDARLPVQSAGWKGLRGKLALARRVRSGRHDLAVVLSPSLPVLLALVWAGVPIRWSLLPTRVGRTFRWISPLLADSEPHRHGELVLDTTARLLGRHDIVLRYVKTMAESPQGELLCDALGLPASPRCVGLAISSANKLKELGEDKLVSLILGLRQRTASPIVLVGGPEDRPVADAIVARLPSVPGLVNSAGAFRLDELPALMRRCKLFIGVDSGLTYMADTFNVPLVSVVGPTDPREQRPMGPQVRFVIKRPPCYPCAFVFNAPYGCHTGTRACIATVSAEDILREADALEVKW</sequence>
<keyword evidence="4" id="KW-1185">Reference proteome</keyword>
<dbReference type="PANTHER" id="PTHR30160">
    <property type="entry name" value="TETRAACYLDISACCHARIDE 4'-KINASE-RELATED"/>
    <property type="match status" value="1"/>
</dbReference>
<accession>A0A0K6GTG4</accession>
<evidence type="ECO:0000256" key="1">
    <source>
        <dbReference type="ARBA" id="ARBA00022676"/>
    </source>
</evidence>
<reference evidence="4" key="1">
    <citation type="submission" date="2015-08" db="EMBL/GenBank/DDBJ databases">
        <authorList>
            <person name="Varghese N."/>
        </authorList>
    </citation>
    <scope>NUCLEOTIDE SEQUENCE [LARGE SCALE GENOMIC DNA]</scope>
    <source>
        <strain evidence="4">DSM 17901</strain>
    </source>
</reference>
<dbReference type="OrthoDB" id="9811138at2"/>
<dbReference type="SUPFAM" id="SSF53756">
    <property type="entry name" value="UDP-Glycosyltransferase/glycogen phosphorylase"/>
    <property type="match status" value="1"/>
</dbReference>
<dbReference type="EMBL" id="CYHA01000001">
    <property type="protein sequence ID" value="CUA81833.1"/>
    <property type="molecule type" value="Genomic_DNA"/>
</dbReference>
<dbReference type="CDD" id="cd03789">
    <property type="entry name" value="GT9_LPS_heptosyltransferase"/>
    <property type="match status" value="1"/>
</dbReference>
<proteinExistence type="predicted"/>
<dbReference type="GO" id="GO:0009244">
    <property type="term" value="P:lipopolysaccharide core region biosynthetic process"/>
    <property type="evidence" value="ECO:0007669"/>
    <property type="project" value="TreeGrafter"/>
</dbReference>
<evidence type="ECO:0000256" key="2">
    <source>
        <dbReference type="ARBA" id="ARBA00022679"/>
    </source>
</evidence>
<evidence type="ECO:0000313" key="4">
    <source>
        <dbReference type="Proteomes" id="UP000243535"/>
    </source>
</evidence>
<organism evidence="3 4">
    <name type="scientific">Gulbenkiania indica</name>
    <dbReference type="NCBI Taxonomy" id="375574"/>
    <lineage>
        <taxon>Bacteria</taxon>
        <taxon>Pseudomonadati</taxon>
        <taxon>Pseudomonadota</taxon>
        <taxon>Betaproteobacteria</taxon>
        <taxon>Neisseriales</taxon>
        <taxon>Chromobacteriaceae</taxon>
        <taxon>Gulbenkiania</taxon>
    </lineage>
</organism>
<dbReference type="PANTHER" id="PTHR30160:SF7">
    <property type="entry name" value="ADP-HEPTOSE--LPS HEPTOSYLTRANSFERASE 2"/>
    <property type="match status" value="1"/>
</dbReference>
<dbReference type="STRING" id="375574.GCA_001418035_00478"/>
<dbReference type="Gene3D" id="3.40.50.2000">
    <property type="entry name" value="Glycogen Phosphorylase B"/>
    <property type="match status" value="2"/>
</dbReference>
<dbReference type="AlphaFoldDB" id="A0A0K6GTG4"/>
<dbReference type="Pfam" id="PF01075">
    <property type="entry name" value="Glyco_transf_9"/>
    <property type="match status" value="1"/>
</dbReference>
<dbReference type="InterPro" id="IPR051199">
    <property type="entry name" value="LPS_LOS_Heptosyltrfase"/>
</dbReference>